<dbReference type="SUPFAM" id="SSF54593">
    <property type="entry name" value="Glyoxalase/Bleomycin resistance protein/Dihydroxybiphenyl dioxygenase"/>
    <property type="match status" value="1"/>
</dbReference>
<evidence type="ECO:0000313" key="4">
    <source>
        <dbReference type="Proteomes" id="UP000054715"/>
    </source>
</evidence>
<dbReference type="STRING" id="455.Ljam_0828"/>
<dbReference type="Pfam" id="PF00903">
    <property type="entry name" value="Glyoxalase"/>
    <property type="match status" value="1"/>
</dbReference>
<dbReference type="CDD" id="cd07246">
    <property type="entry name" value="VOC_like"/>
    <property type="match status" value="1"/>
</dbReference>
<dbReference type="Proteomes" id="UP000054715">
    <property type="component" value="Unassembled WGS sequence"/>
</dbReference>
<dbReference type="Gene3D" id="3.30.720.120">
    <property type="match status" value="1"/>
</dbReference>
<dbReference type="InterPro" id="IPR037523">
    <property type="entry name" value="VOC_core"/>
</dbReference>
<name>A0A0W0UPB7_9GAMM</name>
<reference evidence="2 4" key="1">
    <citation type="submission" date="2015-11" db="EMBL/GenBank/DDBJ databases">
        <title>Genomic analysis of 38 Legionella species identifies large and diverse effector repertoires.</title>
        <authorList>
            <person name="Burstein D."/>
            <person name="Amaro F."/>
            <person name="Zusman T."/>
            <person name="Lifshitz Z."/>
            <person name="Cohen O."/>
            <person name="Gilbert J.A."/>
            <person name="Pupko T."/>
            <person name="Shuman H.A."/>
            <person name="Segal G."/>
        </authorList>
    </citation>
    <scope>NUCLEOTIDE SEQUENCE [LARGE SCALE GENOMIC DNA]</scope>
    <source>
        <strain evidence="2 4">JA-26-G1-E2</strain>
    </source>
</reference>
<dbReference type="PATRIC" id="fig|455.5.peg.879"/>
<keyword evidence="5" id="KW-1185">Reference proteome</keyword>
<reference evidence="3 5" key="2">
    <citation type="submission" date="2016-05" db="EMBL/GenBank/DDBJ databases">
        <authorList>
            <person name="Prochazka B."/>
            <person name="Indra A."/>
            <person name="Hasenberger P."/>
            <person name="Blaschitz M."/>
            <person name="Wagner L."/>
            <person name="Wewalka G."/>
            <person name="Sorschag S."/>
            <person name="Schmid D."/>
            <person name="Ruppitsch W."/>
        </authorList>
    </citation>
    <scope>NUCLEOTIDE SEQUENCE [LARGE SCALE GENOMIC DNA]</scope>
    <source>
        <strain evidence="3 5">974010_12</strain>
    </source>
</reference>
<evidence type="ECO:0000259" key="1">
    <source>
        <dbReference type="PROSITE" id="PS51819"/>
    </source>
</evidence>
<feature type="domain" description="VOC" evidence="1">
    <location>
        <begin position="8"/>
        <end position="133"/>
    </location>
</feature>
<organism evidence="2 4">
    <name type="scientific">Legionella jamestowniensis</name>
    <dbReference type="NCBI Taxonomy" id="455"/>
    <lineage>
        <taxon>Bacteria</taxon>
        <taxon>Pseudomonadati</taxon>
        <taxon>Pseudomonadota</taxon>
        <taxon>Gammaproteobacteria</taxon>
        <taxon>Legionellales</taxon>
        <taxon>Legionellaceae</taxon>
        <taxon>Legionella</taxon>
    </lineage>
</organism>
<evidence type="ECO:0000313" key="3">
    <source>
        <dbReference type="EMBL" id="OCH99300.1"/>
    </source>
</evidence>
<dbReference type="Proteomes" id="UP000093336">
    <property type="component" value="Unassembled WGS sequence"/>
</dbReference>
<evidence type="ECO:0000313" key="5">
    <source>
        <dbReference type="Proteomes" id="UP000093336"/>
    </source>
</evidence>
<sequence>MTAYKPEGYSTITPYLIVNDATKAIEFYKNVFGASVAMCMETPDKTIGHAELTIGDSKFMLADACPEMNAKSPEAFGGSPVGIHLYVKDVDAVTELAVKHGAKLVRKVENQFYGDRSGCLEDPFGHSWYVATHIEDVSEEELTRRMQNMYK</sequence>
<protein>
    <submittedName>
        <fullName evidence="2 3">Glyoxalase</fullName>
    </submittedName>
</protein>
<dbReference type="PANTHER" id="PTHR34109">
    <property type="entry name" value="BNAUNNG04460D PROTEIN-RELATED"/>
    <property type="match status" value="1"/>
</dbReference>
<dbReference type="EMBL" id="LNYG01000012">
    <property type="protein sequence ID" value="KTD09478.1"/>
    <property type="molecule type" value="Genomic_DNA"/>
</dbReference>
<proteinExistence type="predicted"/>
<dbReference type="InterPro" id="IPR029068">
    <property type="entry name" value="Glyas_Bleomycin-R_OHBP_Dase"/>
</dbReference>
<evidence type="ECO:0000313" key="2">
    <source>
        <dbReference type="EMBL" id="KTD09478.1"/>
    </source>
</evidence>
<dbReference type="PROSITE" id="PS51819">
    <property type="entry name" value="VOC"/>
    <property type="match status" value="1"/>
</dbReference>
<dbReference type="OrthoDB" id="9795306at2"/>
<accession>A0A0W0UPB7</accession>
<gene>
    <name evidence="3" type="ORF">A8135_08645</name>
    <name evidence="2" type="ORF">Ljam_0828</name>
</gene>
<comment type="caution">
    <text evidence="2">The sequence shown here is derived from an EMBL/GenBank/DDBJ whole genome shotgun (WGS) entry which is preliminary data.</text>
</comment>
<dbReference type="PANTHER" id="PTHR34109:SF1">
    <property type="entry name" value="VOC DOMAIN-CONTAINING PROTEIN"/>
    <property type="match status" value="1"/>
</dbReference>
<dbReference type="AlphaFoldDB" id="A0A0W0UPB7"/>
<dbReference type="RefSeq" id="WP_058448864.1">
    <property type="nucleotide sequence ID" value="NZ_CAAAJF010000006.1"/>
</dbReference>
<dbReference type="EMBL" id="LYOZ01000002">
    <property type="protein sequence ID" value="OCH99300.1"/>
    <property type="molecule type" value="Genomic_DNA"/>
</dbReference>
<dbReference type="Gene3D" id="3.30.720.110">
    <property type="match status" value="1"/>
</dbReference>
<dbReference type="InterPro" id="IPR004360">
    <property type="entry name" value="Glyas_Fos-R_dOase_dom"/>
</dbReference>